<dbReference type="Pfam" id="PF00646">
    <property type="entry name" value="F-box"/>
    <property type="match status" value="2"/>
</dbReference>
<dbReference type="InterPro" id="IPR017451">
    <property type="entry name" value="F-box-assoc_interact_dom"/>
</dbReference>
<dbReference type="Pfam" id="PF07734">
    <property type="entry name" value="FBA_1"/>
    <property type="match status" value="1"/>
</dbReference>
<dbReference type="PANTHER" id="PTHR31672:SF13">
    <property type="entry name" value="F-BOX PROTEIN CPR30-LIKE"/>
    <property type="match status" value="1"/>
</dbReference>
<comment type="caution">
    <text evidence="2">The sequence shown here is derived from an EMBL/GenBank/DDBJ whole genome shotgun (WGS) entry which is preliminary data.</text>
</comment>
<sequence>MTTSLPSEIIADILIRLPVKDLLRYRCVSKPWCSLIDSPDFIKRHLNHSKETYSNAGLVLNWSDIYWVDLDNLNSVVELNHPIDFEGGTEVLGSCNGLLVLFNSYDDVALWNPFTKRYRNLPNTELEFAGKDFCICQYIIYGFGYDPIHDDYKLIRLVQYIGDEDDSFDSEVKVYSLKTKSWKRIEDFPYYLCYKNAYGVLVDNALHWVVSRKPESDVSNLIGAFDIVSEEYYVVPQPDFVDCDFHMTLNVLGSCLCLIANYTSDQSSYFWETKADRIDIWVMKEYGVKESWTKLYSMVQSDEISSFGYVYPVTYLKPRGNKILMDQDSKKFILYDLERNKAENVIIPGMPNQFDECVCLQSLVGLGGRDGEISGKKAEKLRRKRKLQKKLKRKEEEVAKNATGIQTGAVNGWKHRGLIRISSMFESRMEESCSTLHVIFCNQQGSEIITDILVRLSVKDLLRYRCVSKPWCSLIDGPDFIKSHLNYSNAGLVLSWSDIYWVDLDNLNSAVELNHPIDFEGGTTAVLGSCNGLLVLFNSYDDAALWNPFTKRYDPINDDYKLIRGYLCYKEDGVLVGNALHWVVYKKPVSDVSNLIAAFDIVSEEYYVVPQPNFVDCDFHMTLNVLGSCLCLIANYTSERSSYFWETKADRIDIWVMKDYGVKESWTKLCSVVPSDEINFFCYVFPVTYLKHRGNQILMDQDSKKFIFLVGLGGRDGEISGKKAEKLRWKRKLKKEMKPKEEEAAKR</sequence>
<dbReference type="InterPro" id="IPR006527">
    <property type="entry name" value="F-box-assoc_dom_typ1"/>
</dbReference>
<proteinExistence type="predicted"/>
<gene>
    <name evidence="2" type="ORF">G4B88_022609</name>
</gene>
<dbReference type="InterPro" id="IPR050796">
    <property type="entry name" value="SCF_F-box_component"/>
</dbReference>
<dbReference type="Gene3D" id="1.20.1280.50">
    <property type="match status" value="1"/>
</dbReference>
<dbReference type="PROSITE" id="PS50181">
    <property type="entry name" value="FBOX"/>
    <property type="match status" value="1"/>
</dbReference>
<protein>
    <recommendedName>
        <fullName evidence="1">F-box domain-containing protein</fullName>
    </recommendedName>
</protein>
<accession>A0A7J6HWC0</accession>
<name>A0A7J6HWC0_CANSA</name>
<dbReference type="Proteomes" id="UP000583929">
    <property type="component" value="Unassembled WGS sequence"/>
</dbReference>
<dbReference type="InterPro" id="IPR036047">
    <property type="entry name" value="F-box-like_dom_sf"/>
</dbReference>
<dbReference type="AlphaFoldDB" id="A0A7J6HWC0"/>
<dbReference type="InterPro" id="IPR001810">
    <property type="entry name" value="F-box_dom"/>
</dbReference>
<keyword evidence="3" id="KW-1185">Reference proteome</keyword>
<evidence type="ECO:0000259" key="1">
    <source>
        <dbReference type="PROSITE" id="PS50181"/>
    </source>
</evidence>
<evidence type="ECO:0000313" key="3">
    <source>
        <dbReference type="Proteomes" id="UP000583929"/>
    </source>
</evidence>
<feature type="domain" description="F-box" evidence="1">
    <location>
        <begin position="1"/>
        <end position="46"/>
    </location>
</feature>
<reference evidence="2 3" key="1">
    <citation type="journal article" date="2020" name="bioRxiv">
        <title>Sequence and annotation of 42 cannabis genomes reveals extensive copy number variation in cannabinoid synthesis and pathogen resistance genes.</title>
        <authorList>
            <person name="Mckernan K.J."/>
            <person name="Helbert Y."/>
            <person name="Kane L.T."/>
            <person name="Ebling H."/>
            <person name="Zhang L."/>
            <person name="Liu B."/>
            <person name="Eaton Z."/>
            <person name="Mclaughlin S."/>
            <person name="Kingan S."/>
            <person name="Baybayan P."/>
            <person name="Concepcion G."/>
            <person name="Jordan M."/>
            <person name="Riva A."/>
            <person name="Barbazuk W."/>
            <person name="Harkins T."/>
        </authorList>
    </citation>
    <scope>NUCLEOTIDE SEQUENCE [LARGE SCALE GENOMIC DNA]</scope>
    <source>
        <strain evidence="3">cv. Jamaican Lion 4</strain>
        <tissue evidence="2">Leaf</tissue>
    </source>
</reference>
<dbReference type="SUPFAM" id="SSF81383">
    <property type="entry name" value="F-box domain"/>
    <property type="match status" value="2"/>
</dbReference>
<dbReference type="SMART" id="SM00256">
    <property type="entry name" value="FBOX"/>
    <property type="match status" value="2"/>
</dbReference>
<dbReference type="EMBL" id="JAATIQ010000021">
    <property type="protein sequence ID" value="KAF4399526.1"/>
    <property type="molecule type" value="Genomic_DNA"/>
</dbReference>
<dbReference type="PANTHER" id="PTHR31672">
    <property type="entry name" value="BNACNNG10540D PROTEIN"/>
    <property type="match status" value="1"/>
</dbReference>
<dbReference type="NCBIfam" id="TIGR01640">
    <property type="entry name" value="F_box_assoc_1"/>
    <property type="match status" value="1"/>
</dbReference>
<organism evidence="2 3">
    <name type="scientific">Cannabis sativa</name>
    <name type="common">Hemp</name>
    <name type="synonym">Marijuana</name>
    <dbReference type="NCBI Taxonomy" id="3483"/>
    <lineage>
        <taxon>Eukaryota</taxon>
        <taxon>Viridiplantae</taxon>
        <taxon>Streptophyta</taxon>
        <taxon>Embryophyta</taxon>
        <taxon>Tracheophyta</taxon>
        <taxon>Spermatophyta</taxon>
        <taxon>Magnoliopsida</taxon>
        <taxon>eudicotyledons</taxon>
        <taxon>Gunneridae</taxon>
        <taxon>Pentapetalae</taxon>
        <taxon>rosids</taxon>
        <taxon>fabids</taxon>
        <taxon>Rosales</taxon>
        <taxon>Cannabaceae</taxon>
        <taxon>Cannabis</taxon>
    </lineage>
</organism>
<dbReference type="CDD" id="cd22157">
    <property type="entry name" value="F-box_AtFBW1-like"/>
    <property type="match status" value="1"/>
</dbReference>
<evidence type="ECO:0000313" key="2">
    <source>
        <dbReference type="EMBL" id="KAF4399526.1"/>
    </source>
</evidence>